<feature type="transmembrane region" description="Helical" evidence="5">
    <location>
        <begin position="222"/>
        <end position="241"/>
    </location>
</feature>
<evidence type="ECO:0000256" key="5">
    <source>
        <dbReference type="SAM" id="Phobius"/>
    </source>
</evidence>
<feature type="domain" description="Integral membrane bound transporter" evidence="6">
    <location>
        <begin position="31"/>
        <end position="159"/>
    </location>
</feature>
<evidence type="ECO:0000259" key="6">
    <source>
        <dbReference type="Pfam" id="PF13515"/>
    </source>
</evidence>
<dbReference type="AlphaFoldDB" id="A0A6B9G5R7"/>
<evidence type="ECO:0000256" key="2">
    <source>
        <dbReference type="ARBA" id="ARBA00022692"/>
    </source>
</evidence>
<evidence type="ECO:0000256" key="3">
    <source>
        <dbReference type="ARBA" id="ARBA00022989"/>
    </source>
</evidence>
<geneLocation type="plasmid" evidence="8">
    <name>pne1b</name>
</geneLocation>
<dbReference type="Proteomes" id="UP000502005">
    <property type="component" value="Plasmid pNE1B"/>
</dbReference>
<feature type="domain" description="Integral membrane bound transporter" evidence="6">
    <location>
        <begin position="243"/>
        <end position="341"/>
    </location>
</feature>
<accession>A0A6B9G5R7</accession>
<feature type="transmembrane region" description="Helical" evidence="5">
    <location>
        <begin position="253"/>
        <end position="271"/>
    </location>
</feature>
<feature type="transmembrane region" description="Helical" evidence="5">
    <location>
        <begin position="277"/>
        <end position="293"/>
    </location>
</feature>
<keyword evidence="3 5" id="KW-1133">Transmembrane helix</keyword>
<keyword evidence="4 5" id="KW-0472">Membrane</keyword>
<dbReference type="Pfam" id="PF13515">
    <property type="entry name" value="FUSC_2"/>
    <property type="match status" value="2"/>
</dbReference>
<dbReference type="RefSeq" id="WP_208718295.1">
    <property type="nucleotide sequence ID" value="NZ_CP024770.1"/>
</dbReference>
<name>A0A6B9G5R7_PANCY</name>
<protein>
    <recommendedName>
        <fullName evidence="6">Integral membrane bound transporter domain-containing protein</fullName>
    </recommendedName>
</protein>
<feature type="transmembrane region" description="Helical" evidence="5">
    <location>
        <begin position="328"/>
        <end position="352"/>
    </location>
</feature>
<dbReference type="InterPro" id="IPR049453">
    <property type="entry name" value="Memb_transporter_dom"/>
</dbReference>
<evidence type="ECO:0000313" key="8">
    <source>
        <dbReference type="Proteomes" id="UP000502005"/>
    </source>
</evidence>
<gene>
    <name evidence="7" type="ORF">CUN67_25860</name>
</gene>
<feature type="transmembrane region" description="Helical" evidence="5">
    <location>
        <begin position="198"/>
        <end position="216"/>
    </location>
</feature>
<proteinExistence type="predicted"/>
<evidence type="ECO:0000256" key="1">
    <source>
        <dbReference type="ARBA" id="ARBA00004141"/>
    </source>
</evidence>
<sequence>MMHFQTMRNDWQIPPAHLLFSLQVIVAVLLTVLISDASGMTYPGWAALSSFAVMKNTTVDSLVRAIQRVLGTLAGGGLALILLPLVAHNPIALTLLAALTGGMTVWLANGSAFSYAWVLGGVTAIMVMAEAQHTLDIHHLQIFIGARVAEVTLGCSLCVLTHLLFKSLQRFTGKFAPAPAAAVKPPGHKEALKARMRIMLALQGGVTITLVTALLLTFNLAGFWQAIITVLALLTLPEGVTDTNQQVVSRMKQRLLGCLTAALLSLVMMPVLQGRPILYLMTLVVGLGVGCILQQGTKASYFGSQFTVAWLIVYIQDEVWRTEPSTAATRVASIIIGIVLLALTMSLSARFLRSAAS</sequence>
<feature type="transmembrane region" description="Helical" evidence="5">
    <location>
        <begin position="300"/>
        <end position="316"/>
    </location>
</feature>
<dbReference type="GO" id="GO:0022857">
    <property type="term" value="F:transmembrane transporter activity"/>
    <property type="evidence" value="ECO:0007669"/>
    <property type="project" value="InterPro"/>
</dbReference>
<feature type="transmembrane region" description="Helical" evidence="5">
    <location>
        <begin position="106"/>
        <end position="128"/>
    </location>
</feature>
<feature type="transmembrane region" description="Helical" evidence="5">
    <location>
        <begin position="140"/>
        <end position="165"/>
    </location>
</feature>
<evidence type="ECO:0000256" key="4">
    <source>
        <dbReference type="ARBA" id="ARBA00023136"/>
    </source>
</evidence>
<comment type="subcellular location">
    <subcellularLocation>
        <location evidence="1">Membrane</location>
        <topology evidence="1">Multi-pass membrane protein</topology>
    </subcellularLocation>
</comment>
<keyword evidence="7" id="KW-0614">Plasmid</keyword>
<dbReference type="GO" id="GO:0005886">
    <property type="term" value="C:plasma membrane"/>
    <property type="evidence" value="ECO:0007669"/>
    <property type="project" value="InterPro"/>
</dbReference>
<organism evidence="7 8">
    <name type="scientific">Pantoea cypripedii</name>
    <name type="common">Pectobacterium cypripedii</name>
    <name type="synonym">Erwinia cypripedii</name>
    <dbReference type="NCBI Taxonomy" id="55209"/>
    <lineage>
        <taxon>Bacteria</taxon>
        <taxon>Pseudomonadati</taxon>
        <taxon>Pseudomonadota</taxon>
        <taxon>Gammaproteobacteria</taxon>
        <taxon>Enterobacterales</taxon>
        <taxon>Erwiniaceae</taxon>
        <taxon>Pantoea</taxon>
    </lineage>
</organism>
<evidence type="ECO:0000313" key="7">
    <source>
        <dbReference type="EMBL" id="QGY32408.1"/>
    </source>
</evidence>
<dbReference type="EMBL" id="CP024770">
    <property type="protein sequence ID" value="QGY32408.1"/>
    <property type="molecule type" value="Genomic_DNA"/>
</dbReference>
<reference evidence="7 8" key="1">
    <citation type="submission" date="2017-11" db="EMBL/GenBank/DDBJ databases">
        <title>Genome sequence of Pantoea cypripedii NE1.</title>
        <authorList>
            <person name="Nascimento F.X."/>
        </authorList>
    </citation>
    <scope>NUCLEOTIDE SEQUENCE [LARGE SCALE GENOMIC DNA]</scope>
    <source>
        <strain evidence="7 8">NE1</strain>
        <plasmid evidence="8">pne1b</plasmid>
    </source>
</reference>
<feature type="transmembrane region" description="Helical" evidence="5">
    <location>
        <begin position="70"/>
        <end position="99"/>
    </location>
</feature>
<keyword evidence="2 5" id="KW-0812">Transmembrane</keyword>